<evidence type="ECO:0000313" key="2">
    <source>
        <dbReference type="Proteomes" id="UP000036890"/>
    </source>
</evidence>
<proteinExistence type="predicted"/>
<dbReference type="InterPro" id="IPR052354">
    <property type="entry name" value="Cell_Wall_Dynamics_Protein"/>
</dbReference>
<dbReference type="Proteomes" id="UP000036890">
    <property type="component" value="Unassembled WGS sequence"/>
</dbReference>
<name>A0A0L8A4H5_9GAMM</name>
<dbReference type="Gene3D" id="1.10.530.10">
    <property type="match status" value="1"/>
</dbReference>
<dbReference type="PANTHER" id="PTHR34408:SF1">
    <property type="entry name" value="GLYCOSYL HYDROLASE FAMILY 19 DOMAIN-CONTAINING PROTEIN HI_1415"/>
    <property type="match status" value="1"/>
</dbReference>
<dbReference type="SUPFAM" id="SSF53955">
    <property type="entry name" value="Lysozyme-like"/>
    <property type="match status" value="1"/>
</dbReference>
<dbReference type="EMBL" id="AJLO02000047">
    <property type="protein sequence ID" value="KOE97282.1"/>
    <property type="molecule type" value="Genomic_DNA"/>
</dbReference>
<dbReference type="InterPro" id="IPR023346">
    <property type="entry name" value="Lysozyme-like_dom_sf"/>
</dbReference>
<protein>
    <submittedName>
        <fullName evidence="1">DNA primase</fullName>
    </submittedName>
</protein>
<gene>
    <name evidence="1" type="ORF">W7K_21235</name>
</gene>
<dbReference type="RefSeq" id="WP_010480601.1">
    <property type="nucleotide sequence ID" value="NZ_AJLO02000047.1"/>
</dbReference>
<organism evidence="1 2">
    <name type="scientific">Stenotrophomonas geniculata N1</name>
    <dbReference type="NCBI Taxonomy" id="1167641"/>
    <lineage>
        <taxon>Bacteria</taxon>
        <taxon>Pseudomonadati</taxon>
        <taxon>Pseudomonadota</taxon>
        <taxon>Gammaproteobacteria</taxon>
        <taxon>Lysobacterales</taxon>
        <taxon>Lysobacteraceae</taxon>
        <taxon>Stenotrophomonas</taxon>
    </lineage>
</organism>
<reference evidence="1 2" key="1">
    <citation type="journal article" date="2012" name="J. Bacteriol.">
        <title>Genome sequence of a novel nicotine-degrading strain, Pseudomonas geniculata N1.</title>
        <authorList>
            <person name="Tang H."/>
            <person name="Yu H."/>
            <person name="Tai C."/>
            <person name="Huang K."/>
            <person name="Liu Y."/>
            <person name="Wang L."/>
            <person name="Yao Y."/>
            <person name="Wu G."/>
            <person name="Xu P."/>
        </authorList>
    </citation>
    <scope>NUCLEOTIDE SEQUENCE [LARGE SCALE GENOMIC DNA]</scope>
    <source>
        <strain evidence="1 2">N1</strain>
    </source>
</reference>
<accession>A0A0L8A4H5</accession>
<comment type="caution">
    <text evidence="1">The sequence shown here is derived from an EMBL/GenBank/DDBJ whole genome shotgun (WGS) entry which is preliminary data.</text>
</comment>
<dbReference type="OrthoDB" id="1491023at2"/>
<evidence type="ECO:0000313" key="1">
    <source>
        <dbReference type="EMBL" id="KOE97282.1"/>
    </source>
</evidence>
<dbReference type="PANTHER" id="PTHR34408">
    <property type="entry name" value="FAMILY PROTEIN, PUTATIVE-RELATED"/>
    <property type="match status" value="1"/>
</dbReference>
<dbReference type="AlphaFoldDB" id="A0A0L8A4H5"/>
<sequence>MILTASTIQQAVGCSAAVAAQWAQPLTDACTAFGISTPKRVAAFLAQVGHESSSLTRTVENLNYGAQGMADTWPSRYAVDPKAKTKKPNELARALERKPVAIGNNAYANRLGNGFEASGDGYRFRGRGPIQNTGRANYAAIRDALRAKGIKGAPDFEAQPEALEQPKWGALAAGAFWDARSLNKLADASRFDEITERVNGGQIGAADRRARYARALKALGA</sequence>